<organism evidence="2 3">
    <name type="scientific">Leifsonia aquatica</name>
    <name type="common">Corynebacterium aquaticum</name>
    <dbReference type="NCBI Taxonomy" id="144185"/>
    <lineage>
        <taxon>Bacteria</taxon>
        <taxon>Bacillati</taxon>
        <taxon>Actinomycetota</taxon>
        <taxon>Actinomycetes</taxon>
        <taxon>Micrococcales</taxon>
        <taxon>Microbacteriaceae</taxon>
        <taxon>Leifsonia</taxon>
    </lineage>
</organism>
<name>A0A7W4UZB6_LEIAQ</name>
<evidence type="ECO:0000313" key="2">
    <source>
        <dbReference type="EMBL" id="MBB2969025.1"/>
    </source>
</evidence>
<sequence length="172" mass="18102">MTVQTLGNAVLILLLIGWVGYKQLVWRPVVVARMWRGPGILAVVGAVLLVQQVKPTELSALDLAIVVGELLLSLGVGAWMGAIAHFRPLAQPMATGKDGRDIAEYESRTGVLGLLLWVAVIAVRVGVDVVAAQAGSHLAAATGMILLVFAANRAARTAVFAARLDRHRALAA</sequence>
<comment type="caution">
    <text evidence="2">The sequence shown here is derived from an EMBL/GenBank/DDBJ whole genome shotgun (WGS) entry which is preliminary data.</text>
</comment>
<reference evidence="2 3" key="1">
    <citation type="submission" date="2020-08" db="EMBL/GenBank/DDBJ databases">
        <title>Sequencing the genomes of 1000 actinobacteria strains.</title>
        <authorList>
            <person name="Klenk H.-P."/>
        </authorList>
    </citation>
    <scope>NUCLEOTIDE SEQUENCE [LARGE SCALE GENOMIC DNA]</scope>
    <source>
        <strain evidence="2 3">DSM 20146</strain>
    </source>
</reference>
<accession>A0A7W4UZB6</accession>
<keyword evidence="1" id="KW-0472">Membrane</keyword>
<dbReference type="RefSeq" id="WP_021765567.1">
    <property type="nucleotide sequence ID" value="NZ_JACHVP010000005.1"/>
</dbReference>
<gene>
    <name evidence="2" type="ORF">FHX33_003807</name>
</gene>
<dbReference type="Proteomes" id="UP000538196">
    <property type="component" value="Unassembled WGS sequence"/>
</dbReference>
<proteinExistence type="predicted"/>
<keyword evidence="1" id="KW-0812">Transmembrane</keyword>
<feature type="transmembrane region" description="Helical" evidence="1">
    <location>
        <begin position="6"/>
        <end position="21"/>
    </location>
</feature>
<feature type="transmembrane region" description="Helical" evidence="1">
    <location>
        <begin position="107"/>
        <end position="125"/>
    </location>
</feature>
<feature type="transmembrane region" description="Helical" evidence="1">
    <location>
        <begin position="33"/>
        <end position="51"/>
    </location>
</feature>
<feature type="transmembrane region" description="Helical" evidence="1">
    <location>
        <begin position="131"/>
        <end position="151"/>
    </location>
</feature>
<evidence type="ECO:0008006" key="4">
    <source>
        <dbReference type="Google" id="ProtNLM"/>
    </source>
</evidence>
<dbReference type="EMBL" id="JACHVP010000005">
    <property type="protein sequence ID" value="MBB2969025.1"/>
    <property type="molecule type" value="Genomic_DNA"/>
</dbReference>
<keyword evidence="1" id="KW-1133">Transmembrane helix</keyword>
<protein>
    <recommendedName>
        <fullName evidence="4">DUF1453 family protein</fullName>
    </recommendedName>
</protein>
<keyword evidence="3" id="KW-1185">Reference proteome</keyword>
<feature type="transmembrane region" description="Helical" evidence="1">
    <location>
        <begin position="63"/>
        <end position="86"/>
    </location>
</feature>
<evidence type="ECO:0000313" key="3">
    <source>
        <dbReference type="Proteomes" id="UP000538196"/>
    </source>
</evidence>
<dbReference type="AlphaFoldDB" id="A0A7W4UZB6"/>
<evidence type="ECO:0000256" key="1">
    <source>
        <dbReference type="SAM" id="Phobius"/>
    </source>
</evidence>